<organism evidence="4 5">
    <name type="scientific">Acyrthosiphon pisum</name>
    <name type="common">Pea aphid</name>
    <dbReference type="NCBI Taxonomy" id="7029"/>
    <lineage>
        <taxon>Eukaryota</taxon>
        <taxon>Metazoa</taxon>
        <taxon>Ecdysozoa</taxon>
        <taxon>Arthropoda</taxon>
        <taxon>Hexapoda</taxon>
        <taxon>Insecta</taxon>
        <taxon>Pterygota</taxon>
        <taxon>Neoptera</taxon>
        <taxon>Paraneoptera</taxon>
        <taxon>Hemiptera</taxon>
        <taxon>Sternorrhyncha</taxon>
        <taxon>Aphidomorpha</taxon>
        <taxon>Aphidoidea</taxon>
        <taxon>Aphididae</taxon>
        <taxon>Macrosiphini</taxon>
        <taxon>Acyrthosiphon</taxon>
    </lineage>
</organism>
<dbReference type="Gene3D" id="3.30.160.60">
    <property type="entry name" value="Classic Zinc Finger"/>
    <property type="match status" value="1"/>
</dbReference>
<dbReference type="SUPFAM" id="SSF57667">
    <property type="entry name" value="beta-beta-alpha zinc fingers"/>
    <property type="match status" value="1"/>
</dbReference>
<keyword evidence="5" id="KW-1185">Reference proteome</keyword>
<feature type="domain" description="C2H2-type" evidence="3">
    <location>
        <begin position="222"/>
        <end position="250"/>
    </location>
</feature>
<feature type="compositionally biased region" description="Basic and acidic residues" evidence="2">
    <location>
        <begin position="318"/>
        <end position="344"/>
    </location>
</feature>
<keyword evidence="1" id="KW-0862">Zinc</keyword>
<feature type="domain" description="C2H2-type" evidence="3">
    <location>
        <begin position="169"/>
        <end position="197"/>
    </location>
</feature>
<dbReference type="OrthoDB" id="8184392at2759"/>
<reference evidence="5" key="1">
    <citation type="submission" date="2010-06" db="EMBL/GenBank/DDBJ databases">
        <authorList>
            <person name="Jiang H."/>
            <person name="Abraham K."/>
            <person name="Ali S."/>
            <person name="Alsbrooks S.L."/>
            <person name="Anim B.N."/>
            <person name="Anosike U.S."/>
            <person name="Attaway T."/>
            <person name="Bandaranaike D.P."/>
            <person name="Battles P.K."/>
            <person name="Bell S.N."/>
            <person name="Bell A.V."/>
            <person name="Beltran B."/>
            <person name="Bickham C."/>
            <person name="Bustamante Y."/>
            <person name="Caleb T."/>
            <person name="Canada A."/>
            <person name="Cardenas V."/>
            <person name="Carter K."/>
            <person name="Chacko J."/>
            <person name="Chandrabose M.N."/>
            <person name="Chavez D."/>
            <person name="Chavez A."/>
            <person name="Chen L."/>
            <person name="Chu H.-S."/>
            <person name="Claassen K.J."/>
            <person name="Cockrell R."/>
            <person name="Collins M."/>
            <person name="Cooper J.A."/>
            <person name="Cree A."/>
            <person name="Curry S.M."/>
            <person name="Da Y."/>
            <person name="Dao M.D."/>
            <person name="Das B."/>
            <person name="Davila M.-L."/>
            <person name="Davy-Carroll L."/>
            <person name="Denson S."/>
            <person name="Dinh H."/>
            <person name="Ebong V.E."/>
            <person name="Edwards J.R."/>
            <person name="Egan A."/>
            <person name="El-Daye J."/>
            <person name="Escobedo L."/>
            <person name="Fernandez S."/>
            <person name="Fernando P.R."/>
            <person name="Flagg N."/>
            <person name="Forbes L.D."/>
            <person name="Fowler R.G."/>
            <person name="Fu Q."/>
            <person name="Gabisi R.A."/>
            <person name="Ganer J."/>
            <person name="Garbino Pronczuk A."/>
            <person name="Garcia R.M."/>
            <person name="Garner T."/>
            <person name="Garrett T.E."/>
            <person name="Gonzalez D.A."/>
            <person name="Hamid H."/>
            <person name="Hawkins E.S."/>
            <person name="Hirani K."/>
            <person name="Hogues M.E."/>
            <person name="Hollins B."/>
            <person name="Hsiao C.-H."/>
            <person name="Jabil R."/>
            <person name="James M.L."/>
            <person name="Jhangiani S.N."/>
            <person name="Johnson B."/>
            <person name="Johnson Q."/>
            <person name="Joshi V."/>
            <person name="Kalu J.B."/>
            <person name="Kam C."/>
            <person name="Kashfia A."/>
            <person name="Keebler J."/>
            <person name="Kisamo H."/>
            <person name="Kovar C.L."/>
            <person name="Lago L.A."/>
            <person name="Lai C.-Y."/>
            <person name="Laidlaw J."/>
            <person name="Lara F."/>
            <person name="Le T.-K."/>
            <person name="Lee S.L."/>
            <person name="Legall F.H."/>
            <person name="Lemon S.J."/>
            <person name="Lewis L.R."/>
            <person name="Li B."/>
            <person name="Liu Y."/>
            <person name="Liu Y.-S."/>
            <person name="Lopez J."/>
            <person name="Lozado R.J."/>
            <person name="Lu J."/>
            <person name="Madu R.C."/>
            <person name="Maheshwari M."/>
            <person name="Maheshwari R."/>
            <person name="Malloy K."/>
            <person name="Martinez E."/>
            <person name="Mathew T."/>
            <person name="Mercado I.C."/>
            <person name="Mercado C."/>
            <person name="Meyer B."/>
            <person name="Montgomery K."/>
            <person name="Morgan M.B."/>
            <person name="Munidasa M."/>
            <person name="Nazareth L.V."/>
            <person name="Nelson J."/>
            <person name="Ng B.M."/>
            <person name="Nguyen N.B."/>
            <person name="Nguyen P.Q."/>
            <person name="Nguyen T."/>
            <person name="Obregon M."/>
            <person name="Okwuonu G.O."/>
            <person name="Onwere C.G."/>
            <person name="Orozco G."/>
            <person name="Parra A."/>
            <person name="Patel S."/>
            <person name="Patil S."/>
            <person name="Perez A."/>
            <person name="Perez Y."/>
            <person name="Pham C."/>
            <person name="Primus E.L."/>
            <person name="Pu L.-L."/>
            <person name="Puazo M."/>
            <person name="Qin X."/>
            <person name="Quiroz J.B."/>
            <person name="Reese J."/>
            <person name="Richards S."/>
            <person name="Rives C.M."/>
            <person name="Robberts R."/>
            <person name="Ruiz S.J."/>
            <person name="Ruiz M.J."/>
            <person name="Santibanez J."/>
            <person name="Schneider B.W."/>
            <person name="Sisson I."/>
            <person name="Smith M."/>
            <person name="Sodergren E."/>
            <person name="Song X.-Z."/>
            <person name="Song B.B."/>
            <person name="Summersgill H."/>
            <person name="Thelus R."/>
            <person name="Thornton R.D."/>
            <person name="Trejos Z.Y."/>
            <person name="Usmani K."/>
            <person name="Vattathil S."/>
            <person name="Villasana D."/>
            <person name="Walker D.L."/>
            <person name="Wang S."/>
            <person name="Wang K."/>
            <person name="White C.S."/>
            <person name="Williams A.C."/>
            <person name="Williamson J."/>
            <person name="Wilson K."/>
            <person name="Woghiren I.O."/>
            <person name="Woodworth J.R."/>
            <person name="Worley K.C."/>
            <person name="Wright R.A."/>
            <person name="Wu W."/>
            <person name="Young L."/>
            <person name="Zhang L."/>
            <person name="Zhang J."/>
            <person name="Zhu Y."/>
            <person name="Muzny D.M."/>
            <person name="Weinstock G."/>
            <person name="Gibbs R.A."/>
        </authorList>
    </citation>
    <scope>NUCLEOTIDE SEQUENCE [LARGE SCALE GENOMIC DNA]</scope>
    <source>
        <strain evidence="5">LSR1</strain>
    </source>
</reference>
<dbReference type="KEGG" id="api:100573422"/>
<proteinExistence type="predicted"/>
<dbReference type="PROSITE" id="PS00028">
    <property type="entry name" value="ZINC_FINGER_C2H2_1"/>
    <property type="match status" value="1"/>
</dbReference>
<dbReference type="SMART" id="SM00355">
    <property type="entry name" value="ZnF_C2H2"/>
    <property type="match status" value="2"/>
</dbReference>
<protein>
    <recommendedName>
        <fullName evidence="3">C2H2-type domain-containing protein</fullName>
    </recommendedName>
</protein>
<dbReference type="EnsemblMetazoa" id="XM_003244379.4">
    <property type="protein sequence ID" value="XP_003244427.1"/>
    <property type="gene ID" value="LOC100573422"/>
</dbReference>
<dbReference type="AlphaFoldDB" id="A0A8R1W5I1"/>
<dbReference type="GO" id="GO:0008270">
    <property type="term" value="F:zinc ion binding"/>
    <property type="evidence" value="ECO:0007669"/>
    <property type="project" value="UniProtKB-KW"/>
</dbReference>
<evidence type="ECO:0000313" key="5">
    <source>
        <dbReference type="Proteomes" id="UP000007819"/>
    </source>
</evidence>
<evidence type="ECO:0000259" key="3">
    <source>
        <dbReference type="PROSITE" id="PS50157"/>
    </source>
</evidence>
<keyword evidence="1" id="KW-0863">Zinc-finger</keyword>
<dbReference type="InterPro" id="IPR036236">
    <property type="entry name" value="Znf_C2H2_sf"/>
</dbReference>
<dbReference type="InterPro" id="IPR013087">
    <property type="entry name" value="Znf_C2H2_type"/>
</dbReference>
<feature type="region of interest" description="Disordered" evidence="2">
    <location>
        <begin position="242"/>
        <end position="294"/>
    </location>
</feature>
<reference evidence="4" key="2">
    <citation type="submission" date="2022-06" db="UniProtKB">
        <authorList>
            <consortium name="EnsemblMetazoa"/>
        </authorList>
    </citation>
    <scope>IDENTIFICATION</scope>
</reference>
<dbReference type="GeneID" id="100573422"/>
<evidence type="ECO:0000256" key="1">
    <source>
        <dbReference type="PROSITE-ProRule" id="PRU00042"/>
    </source>
</evidence>
<sequence>MGVCFLCDKKLDGRSTQVCSSRTSYSNVPFPEKIAEFMGDEVVVIVTTADHMCKKCTAHLNHIDELENVLKLVKNAFFSCIQKKYGILPPDQAVKSVEIVNRHLKAEEQLEQRKVPVPSSLRVRVSPAVTTAAVITPVQTPLKLLKTQHKQQQQRPPTQQKRANLMKEYKCTFCGFQSKELGRVRFHLRTTHGNNKEPEKPILNQTVANALTMVPQQKEQIYRCQVCSKTFDCQINCLDHIQKDHNQPTPSTSTGERETEDSCLVKTKAIKLEPSKTQENNHQADSMDVDENQKDDKSTVNMDMMFNDYFPTQGSADVKQEKDNEKSQKYKPIKEAKWKIKPEPAQEETSDEENEENKENITMIKQEEANQKTPYVIKKEVKIWKTKLET</sequence>
<keyword evidence="1" id="KW-0479">Metal-binding</keyword>
<feature type="region of interest" description="Disordered" evidence="2">
    <location>
        <begin position="311"/>
        <end position="366"/>
    </location>
</feature>
<evidence type="ECO:0000313" key="4">
    <source>
        <dbReference type="EnsemblMetazoa" id="XP_003244427.1"/>
    </source>
</evidence>
<name>A0A8R1W5I1_ACYPI</name>
<dbReference type="PROSITE" id="PS50157">
    <property type="entry name" value="ZINC_FINGER_C2H2_2"/>
    <property type="match status" value="2"/>
</dbReference>
<feature type="compositionally biased region" description="Acidic residues" evidence="2">
    <location>
        <begin position="345"/>
        <end position="356"/>
    </location>
</feature>
<dbReference type="Proteomes" id="UP000007819">
    <property type="component" value="Chromosome X"/>
</dbReference>
<dbReference type="RefSeq" id="XP_003244427.1">
    <property type="nucleotide sequence ID" value="XM_003244379.3"/>
</dbReference>
<accession>A0A8R1W5I1</accession>
<evidence type="ECO:0000256" key="2">
    <source>
        <dbReference type="SAM" id="MobiDB-lite"/>
    </source>
</evidence>